<protein>
    <submittedName>
        <fullName evidence="2">Uncharacterized protein</fullName>
    </submittedName>
</protein>
<dbReference type="AlphaFoldDB" id="K7AKR0"/>
<feature type="region of interest" description="Disordered" evidence="1">
    <location>
        <begin position="1"/>
        <end position="77"/>
    </location>
</feature>
<evidence type="ECO:0000313" key="2">
    <source>
        <dbReference type="EMBL" id="JAA00350.1"/>
    </source>
</evidence>
<feature type="compositionally biased region" description="Basic residues" evidence="1">
    <location>
        <begin position="66"/>
        <end position="77"/>
    </location>
</feature>
<proteinExistence type="evidence at transcript level"/>
<sequence length="77" mass="8312">QVQVPGGHQGDLPRGEGVQPQLPGAAGEVCRRRRRRGGGGHQGEGQGQVDRAQGVVGSHLEDRHSRQAHRPLHRPLH</sequence>
<reference evidence="2" key="1">
    <citation type="journal article" date="2013" name="Proc. Natl. Acad. Sci. U.S.A.">
        <title>Previously undescribed grass pollen antigens are the major inducers of T helper 2 cytokine-producing T cells in allergic individuals.</title>
        <authorList>
            <person name="Schulten V."/>
            <person name="Greenbaum J.A."/>
            <person name="Hauser M."/>
            <person name="McKinney D.M."/>
            <person name="Sidney J."/>
            <person name="Kolla R."/>
            <person name="Lindestam Arlehamn C.S."/>
            <person name="Oseroff C."/>
            <person name="Alam R."/>
            <person name="Broide D.H."/>
            <person name="Ferreira-Briza F."/>
            <person name="Grey H.M."/>
            <person name="Sette A."/>
            <person name="Peters B."/>
        </authorList>
    </citation>
    <scope>NUCLEOTIDE SEQUENCE</scope>
    <source>
        <tissue evidence="2">Pollen</tissue>
    </source>
</reference>
<feature type="non-terminal residue" evidence="2">
    <location>
        <position position="1"/>
    </location>
</feature>
<feature type="non-terminal residue" evidence="2">
    <location>
        <position position="77"/>
    </location>
</feature>
<evidence type="ECO:0000256" key="1">
    <source>
        <dbReference type="SAM" id="MobiDB-lite"/>
    </source>
</evidence>
<name>K7AKR0_PHLPR</name>
<accession>K7AKR0</accession>
<dbReference type="EMBL" id="GAAJ01000114">
    <property type="protein sequence ID" value="JAA00350.1"/>
    <property type="molecule type" value="mRNA"/>
</dbReference>
<organism evidence="2">
    <name type="scientific">Phleum pratense</name>
    <name type="common">Common timothy</name>
    <dbReference type="NCBI Taxonomy" id="15957"/>
    <lineage>
        <taxon>Eukaryota</taxon>
        <taxon>Viridiplantae</taxon>
        <taxon>Streptophyta</taxon>
        <taxon>Embryophyta</taxon>
        <taxon>Tracheophyta</taxon>
        <taxon>Spermatophyta</taxon>
        <taxon>Magnoliopsida</taxon>
        <taxon>Liliopsida</taxon>
        <taxon>Poales</taxon>
        <taxon>Poaceae</taxon>
        <taxon>BOP clade</taxon>
        <taxon>Pooideae</taxon>
        <taxon>Poodae</taxon>
        <taxon>Poeae</taxon>
        <taxon>Poeae Chloroplast Group 2 (Poeae type)</taxon>
        <taxon>Poodinae</taxon>
        <taxon>Phleinae</taxon>
        <taxon>Phleum</taxon>
    </lineage>
</organism>